<proteinExistence type="predicted"/>
<feature type="coiled-coil region" evidence="1">
    <location>
        <begin position="231"/>
        <end position="272"/>
    </location>
</feature>
<evidence type="ECO:0000256" key="2">
    <source>
        <dbReference type="SAM" id="MobiDB-lite"/>
    </source>
</evidence>
<evidence type="ECO:0000313" key="3">
    <source>
        <dbReference type="EMBL" id="VFQ93222.1"/>
    </source>
</evidence>
<dbReference type="PANTHER" id="PTHR34937">
    <property type="entry name" value="OS08G0559800 PROTEIN"/>
    <property type="match status" value="1"/>
</dbReference>
<dbReference type="InterPro" id="IPR040300">
    <property type="entry name" value="At3g49055-like"/>
</dbReference>
<name>A0A484MWA0_9ASTE</name>
<keyword evidence="1" id="KW-0175">Coiled coil</keyword>
<accession>A0A484MWA0</accession>
<dbReference type="EMBL" id="OOIL02004817">
    <property type="protein sequence ID" value="VFQ93222.1"/>
    <property type="molecule type" value="Genomic_DNA"/>
</dbReference>
<feature type="region of interest" description="Disordered" evidence="2">
    <location>
        <begin position="1"/>
        <end position="36"/>
    </location>
</feature>
<evidence type="ECO:0000256" key="1">
    <source>
        <dbReference type="SAM" id="Coils"/>
    </source>
</evidence>
<gene>
    <name evidence="3" type="ORF">CCAM_LOCUS34998</name>
</gene>
<feature type="compositionally biased region" description="Acidic residues" evidence="2">
    <location>
        <begin position="7"/>
        <end position="24"/>
    </location>
</feature>
<dbReference type="PANTHER" id="PTHR34937:SF1">
    <property type="entry name" value="PARAMYOSIN"/>
    <property type="match status" value="1"/>
</dbReference>
<sequence>MQMANTGEDDNDAVLSDVEEDESAEIGVKTLPPEDFSPEKFRELLAELDRERQLRAAAESSKSELQVSFGRLKNLAHEAIKKRDECTRQRDEAFREKEEASRTIEKLSGELSLARTEKDEISKQRDEFHKQLEEVMKAKESSRVEIETAASMLVTGIDKISGKVSHFKNFAAGGLPRSHKYTGLPAVAYGVIKRTNEIVEEMLRQVELAAKGRNEARELMEQRNYEIAIEISQLESTISSLREEVSKKNTLVEELQSSVAEKDGKFSELESQMVDKLSASETEVLGLKKKLVESDGKASSLESKMDLQRSLLAEQLNYVSKIHQNICNVIKVVDSKKSSELSESLFLAQQMDMEENIRASLAGLDSIYELTQIVVDKTIEFMDERNHEVKGLDETVSQLMKEKEQIGSLLRSALSRRASADLSSKTNELFKIAENGLKEAGISYNFSGHLREGKVTASDDRGHDDVGILDTEDDIYALAGALENIIKQSQLEIIEFKHSVEELRTESSLLNKRVEAQAKELIHWKQRVEELEEKERVANENVEGLMLDIAAAEEEISRWRIAAEEEAAAGKDVEQKYMAQLSAVRQELEEAKQAAIESEKKLKFKEETAAAAIAARDAAAKSLALADSRAARLRDRVEELSRQLEELDSGGTFTSGLTRPRYICWPWQWLGLDFVGSRPAETREDNANEMELSEPLL</sequence>
<evidence type="ECO:0000313" key="4">
    <source>
        <dbReference type="Proteomes" id="UP000595140"/>
    </source>
</evidence>
<protein>
    <submittedName>
        <fullName evidence="3">Uncharacterized protein</fullName>
    </submittedName>
</protein>
<organism evidence="3 4">
    <name type="scientific">Cuscuta campestris</name>
    <dbReference type="NCBI Taxonomy" id="132261"/>
    <lineage>
        <taxon>Eukaryota</taxon>
        <taxon>Viridiplantae</taxon>
        <taxon>Streptophyta</taxon>
        <taxon>Embryophyta</taxon>
        <taxon>Tracheophyta</taxon>
        <taxon>Spermatophyta</taxon>
        <taxon>Magnoliopsida</taxon>
        <taxon>eudicotyledons</taxon>
        <taxon>Gunneridae</taxon>
        <taxon>Pentapetalae</taxon>
        <taxon>asterids</taxon>
        <taxon>lamiids</taxon>
        <taxon>Solanales</taxon>
        <taxon>Convolvulaceae</taxon>
        <taxon>Cuscuteae</taxon>
        <taxon>Cuscuta</taxon>
        <taxon>Cuscuta subgen. Grammica</taxon>
        <taxon>Cuscuta sect. Cleistogrammica</taxon>
    </lineage>
</organism>
<dbReference type="AlphaFoldDB" id="A0A484MWA0"/>
<feature type="coiled-coil region" evidence="1">
    <location>
        <begin position="486"/>
        <end position="650"/>
    </location>
</feature>
<dbReference type="OrthoDB" id="1682775at2759"/>
<dbReference type="Proteomes" id="UP000595140">
    <property type="component" value="Unassembled WGS sequence"/>
</dbReference>
<keyword evidence="4" id="KW-1185">Reference proteome</keyword>
<reference evidence="3 4" key="1">
    <citation type="submission" date="2018-04" db="EMBL/GenBank/DDBJ databases">
        <authorList>
            <person name="Vogel A."/>
        </authorList>
    </citation>
    <scope>NUCLEOTIDE SEQUENCE [LARGE SCALE GENOMIC DNA]</scope>
</reference>
<feature type="coiled-coil region" evidence="1">
    <location>
        <begin position="83"/>
        <end position="138"/>
    </location>
</feature>